<evidence type="ECO:0000313" key="4">
    <source>
        <dbReference type="Proteomes" id="UP000305282"/>
    </source>
</evidence>
<dbReference type="Proteomes" id="UP000305282">
    <property type="component" value="Unassembled WGS sequence"/>
</dbReference>
<dbReference type="Gene3D" id="3.40.50.720">
    <property type="entry name" value="NAD(P)-binding Rossmann-like Domain"/>
    <property type="match status" value="1"/>
</dbReference>
<dbReference type="InterPro" id="IPR011032">
    <property type="entry name" value="GroES-like_sf"/>
</dbReference>
<sequence>MASRQLPPGARHAPPPPRFDPVQAARHRDLDAGVGNPTGVKELRATAAPAGPRLRTPRRCSADLTFRGRRALCRDGADSAIDPAAGTWGLFGSRVLASGPAHAGTPGPDIVPAWRGLAHGSCPPRRHPAPAGPVGATAHGGYAELAVLPEAAALPLPESLDDPTAVALLGQGATAIGVVEAAGLGPADTVLVQAAAGGVGSLLVQLARRAGATVIAAARGDRKRELARHHGAHVVVDSGEPDWPRRVGEAVDGSVTVVLEGTGGAVSQAAFDLLAPGVGRMVIYGTASGQPPRFDPLAVAAGCFGRSSAAPWPCRRPPKPTEPPNVAPPSERQSYFPDRGRWSGSGSGLGSPGRGAKQGSLPGRDGHSPHGHSHDPPR</sequence>
<dbReference type="GO" id="GO:0016491">
    <property type="term" value="F:oxidoreductase activity"/>
    <property type="evidence" value="ECO:0007669"/>
    <property type="project" value="InterPro"/>
</dbReference>
<dbReference type="InterPro" id="IPR013149">
    <property type="entry name" value="ADH-like_C"/>
</dbReference>
<dbReference type="SUPFAM" id="SSF50129">
    <property type="entry name" value="GroES-like"/>
    <property type="match status" value="1"/>
</dbReference>
<keyword evidence="4" id="KW-1185">Reference proteome</keyword>
<dbReference type="SMART" id="SM00829">
    <property type="entry name" value="PKS_ER"/>
    <property type="match status" value="1"/>
</dbReference>
<name>A0A4S5EK79_9ACTN</name>
<dbReference type="SUPFAM" id="SSF51735">
    <property type="entry name" value="NAD(P)-binding Rossmann-fold domains"/>
    <property type="match status" value="1"/>
</dbReference>
<dbReference type="InterPro" id="IPR036291">
    <property type="entry name" value="NAD(P)-bd_dom_sf"/>
</dbReference>
<dbReference type="InterPro" id="IPR020843">
    <property type="entry name" value="ER"/>
</dbReference>
<feature type="compositionally biased region" description="Basic and acidic residues" evidence="1">
    <location>
        <begin position="364"/>
        <end position="378"/>
    </location>
</feature>
<dbReference type="InterPro" id="IPR051397">
    <property type="entry name" value="Zn-ADH-like_protein"/>
</dbReference>
<feature type="region of interest" description="Disordered" evidence="1">
    <location>
        <begin position="309"/>
        <end position="378"/>
    </location>
</feature>
<dbReference type="Pfam" id="PF00107">
    <property type="entry name" value="ADH_zinc_N"/>
    <property type="match status" value="1"/>
</dbReference>
<gene>
    <name evidence="3" type="ORF">E7Y31_14560</name>
</gene>
<dbReference type="EMBL" id="SSXH01000365">
    <property type="protein sequence ID" value="THJ72597.1"/>
    <property type="molecule type" value="Genomic_DNA"/>
</dbReference>
<dbReference type="PANTHER" id="PTHR43677:SF4">
    <property type="entry name" value="QUINONE OXIDOREDUCTASE-LIKE PROTEIN 2"/>
    <property type="match status" value="1"/>
</dbReference>
<protein>
    <recommendedName>
        <fullName evidence="2">Enoyl reductase (ER) domain-containing protein</fullName>
    </recommendedName>
</protein>
<comment type="caution">
    <text evidence="3">The sequence shown here is derived from an EMBL/GenBank/DDBJ whole genome shotgun (WGS) entry which is preliminary data.</text>
</comment>
<reference evidence="3 4" key="1">
    <citation type="submission" date="2019-04" db="EMBL/GenBank/DDBJ databases">
        <title>Draft genome sequences for three unisolated Alnus-infective Frankia Sp+ strains, AgTrS, AiOr and AvVan, the first sequenced Frankia strains able to sporulate in-planta.</title>
        <authorList>
            <person name="Bethencourt L."/>
            <person name="Vautrin F."/>
            <person name="Taib N."/>
            <person name="Dubost A."/>
            <person name="Castro-Garcia L."/>
            <person name="Imbaud O."/>
            <person name="Abrouk D."/>
            <person name="Fournier P."/>
            <person name="Briolay J."/>
            <person name="Nguyen A."/>
            <person name="Normand P."/>
            <person name="Fernandez M.P."/>
            <person name="Brochier-Armanet C."/>
            <person name="Herrera-Belaroussi A."/>
        </authorList>
    </citation>
    <scope>NUCLEOTIDE SEQUENCE [LARGE SCALE GENOMIC DNA]</scope>
    <source>
        <strain evidence="3 4">AvVan</strain>
    </source>
</reference>
<organism evidence="3 4">
    <name type="scientific">Candidatus Frankia alpina</name>
    <dbReference type="NCBI Taxonomy" id="2699483"/>
    <lineage>
        <taxon>Bacteria</taxon>
        <taxon>Bacillati</taxon>
        <taxon>Actinomycetota</taxon>
        <taxon>Actinomycetes</taxon>
        <taxon>Frankiales</taxon>
        <taxon>Frankiaceae</taxon>
        <taxon>Frankia</taxon>
    </lineage>
</organism>
<feature type="region of interest" description="Disordered" evidence="1">
    <location>
        <begin position="1"/>
        <end position="56"/>
    </location>
</feature>
<feature type="compositionally biased region" description="Gly residues" evidence="1">
    <location>
        <begin position="343"/>
        <end position="353"/>
    </location>
</feature>
<proteinExistence type="predicted"/>
<dbReference type="AlphaFoldDB" id="A0A4S5EK79"/>
<evidence type="ECO:0000313" key="3">
    <source>
        <dbReference type="EMBL" id="THJ72597.1"/>
    </source>
</evidence>
<evidence type="ECO:0000256" key="1">
    <source>
        <dbReference type="SAM" id="MobiDB-lite"/>
    </source>
</evidence>
<dbReference type="OrthoDB" id="9787435at2"/>
<evidence type="ECO:0000259" key="2">
    <source>
        <dbReference type="SMART" id="SM00829"/>
    </source>
</evidence>
<dbReference type="PANTHER" id="PTHR43677">
    <property type="entry name" value="SHORT-CHAIN DEHYDROGENASE/REDUCTASE"/>
    <property type="match status" value="1"/>
</dbReference>
<accession>A0A4S5EK79</accession>
<feature type="domain" description="Enoyl reductase (ER)" evidence="2">
    <location>
        <begin position="89"/>
        <end position="327"/>
    </location>
</feature>
<dbReference type="Gene3D" id="3.90.180.10">
    <property type="entry name" value="Medium-chain alcohol dehydrogenases, catalytic domain"/>
    <property type="match status" value="1"/>
</dbReference>